<dbReference type="EMBL" id="JAANQT010005915">
    <property type="protein sequence ID" value="KAG1292935.1"/>
    <property type="molecule type" value="Genomic_DNA"/>
</dbReference>
<protein>
    <submittedName>
        <fullName evidence="1">Uncharacterized protein</fullName>
    </submittedName>
</protein>
<accession>A0A9P6WUX8</accession>
<proteinExistence type="predicted"/>
<dbReference type="Proteomes" id="UP000716291">
    <property type="component" value="Unassembled WGS sequence"/>
</dbReference>
<comment type="caution">
    <text evidence="1">The sequence shown here is derived from an EMBL/GenBank/DDBJ whole genome shotgun (WGS) entry which is preliminary data.</text>
</comment>
<name>A0A9P6WUX8_RHIOR</name>
<sequence>MTSESFLPDLLRYCLRTLSQVPSHILPLVFPERRTPILKKFGCFTSLFRTFDQLDYKIDWSAFNAAMVEELPLTRICPDLVTAADGRKTRWSPLLVKDAYYFDHSCGLLRQTPILPTTRHRNKLLHYFELLRTGNIDVSIIHNSI</sequence>
<organism evidence="1 2">
    <name type="scientific">Rhizopus oryzae</name>
    <name type="common">Mucormycosis agent</name>
    <name type="synonym">Rhizopus arrhizus var. delemar</name>
    <dbReference type="NCBI Taxonomy" id="64495"/>
    <lineage>
        <taxon>Eukaryota</taxon>
        <taxon>Fungi</taxon>
        <taxon>Fungi incertae sedis</taxon>
        <taxon>Mucoromycota</taxon>
        <taxon>Mucoromycotina</taxon>
        <taxon>Mucoromycetes</taxon>
        <taxon>Mucorales</taxon>
        <taxon>Mucorineae</taxon>
        <taxon>Rhizopodaceae</taxon>
        <taxon>Rhizopus</taxon>
    </lineage>
</organism>
<gene>
    <name evidence="1" type="ORF">G6F64_013612</name>
</gene>
<evidence type="ECO:0000313" key="2">
    <source>
        <dbReference type="Proteomes" id="UP000716291"/>
    </source>
</evidence>
<reference evidence="1" key="1">
    <citation type="journal article" date="2020" name="Microb. Genom.">
        <title>Genetic diversity of clinical and environmental Mucorales isolates obtained from an investigation of mucormycosis cases among solid organ transplant recipients.</title>
        <authorList>
            <person name="Nguyen M.H."/>
            <person name="Kaul D."/>
            <person name="Muto C."/>
            <person name="Cheng S.J."/>
            <person name="Richter R.A."/>
            <person name="Bruno V.M."/>
            <person name="Liu G."/>
            <person name="Beyhan S."/>
            <person name="Sundermann A.J."/>
            <person name="Mounaud S."/>
            <person name="Pasculle A.W."/>
            <person name="Nierman W.C."/>
            <person name="Driscoll E."/>
            <person name="Cumbie R."/>
            <person name="Clancy C.J."/>
            <person name="Dupont C.L."/>
        </authorList>
    </citation>
    <scope>NUCLEOTIDE SEQUENCE</scope>
    <source>
        <strain evidence="1">GL11</strain>
    </source>
</reference>
<evidence type="ECO:0000313" key="1">
    <source>
        <dbReference type="EMBL" id="KAG1292935.1"/>
    </source>
</evidence>
<keyword evidence="2" id="KW-1185">Reference proteome</keyword>
<dbReference type="AlphaFoldDB" id="A0A9P6WUX8"/>